<evidence type="ECO:0000313" key="1">
    <source>
        <dbReference type="EMBL" id="KRT84939.1"/>
    </source>
</evidence>
<reference evidence="1 2" key="1">
    <citation type="submission" date="2015-09" db="EMBL/GenBank/DDBJ databases">
        <title>Draft genome of the scarab beetle Oryctes borbonicus.</title>
        <authorList>
            <person name="Meyer J.M."/>
            <person name="Markov G.V."/>
            <person name="Baskaran P."/>
            <person name="Herrmann M."/>
            <person name="Sommer R.J."/>
            <person name="Roedelsperger C."/>
        </authorList>
    </citation>
    <scope>NUCLEOTIDE SEQUENCE [LARGE SCALE GENOMIC DNA]</scope>
    <source>
        <strain evidence="1">OB123</strain>
        <tissue evidence="1">Whole animal</tissue>
    </source>
</reference>
<name>A0A0T6BCL0_9SCAR</name>
<sequence>MQEFFEEATYSFQEVIPFFGFDNLDTSTDVTSFYLLHYGKCFTITPKNETTDWDSDGYFLYLLHSESVKTVNDKGVSLSGFHIYMHDRRDVFTGYQHSLNSPFLKIKFFMFSVFAGNEEKVDGFLDYLYGEIYEDIKLNLKVQVYQQLSTKDAYCNDSYAYTLSRVIADIF</sequence>
<evidence type="ECO:0000313" key="2">
    <source>
        <dbReference type="Proteomes" id="UP000051574"/>
    </source>
</evidence>
<proteinExistence type="predicted"/>
<dbReference type="EMBL" id="LJIG01002001">
    <property type="protein sequence ID" value="KRT84939.1"/>
    <property type="molecule type" value="Genomic_DNA"/>
</dbReference>
<comment type="caution">
    <text evidence="1">The sequence shown here is derived from an EMBL/GenBank/DDBJ whole genome shotgun (WGS) entry which is preliminary data.</text>
</comment>
<gene>
    <name evidence="1" type="ORF">AMK59_318</name>
</gene>
<dbReference type="AlphaFoldDB" id="A0A0T6BCL0"/>
<accession>A0A0T6BCL0</accession>
<dbReference type="OrthoDB" id="7939651at2759"/>
<protein>
    <submittedName>
        <fullName evidence="1">Ion channel</fullName>
    </submittedName>
</protein>
<dbReference type="Proteomes" id="UP000051574">
    <property type="component" value="Unassembled WGS sequence"/>
</dbReference>
<organism evidence="1 2">
    <name type="scientific">Oryctes borbonicus</name>
    <dbReference type="NCBI Taxonomy" id="1629725"/>
    <lineage>
        <taxon>Eukaryota</taxon>
        <taxon>Metazoa</taxon>
        <taxon>Ecdysozoa</taxon>
        <taxon>Arthropoda</taxon>
        <taxon>Hexapoda</taxon>
        <taxon>Insecta</taxon>
        <taxon>Pterygota</taxon>
        <taxon>Neoptera</taxon>
        <taxon>Endopterygota</taxon>
        <taxon>Coleoptera</taxon>
        <taxon>Polyphaga</taxon>
        <taxon>Scarabaeiformia</taxon>
        <taxon>Scarabaeidae</taxon>
        <taxon>Dynastinae</taxon>
        <taxon>Oryctes</taxon>
    </lineage>
</organism>
<keyword evidence="2" id="KW-1185">Reference proteome</keyword>